<dbReference type="Proteomes" id="UP000290244">
    <property type="component" value="Chromosome"/>
</dbReference>
<organism evidence="1 2">
    <name type="scientific">Litorilituus sediminis</name>
    <dbReference type="NCBI Taxonomy" id="718192"/>
    <lineage>
        <taxon>Bacteria</taxon>
        <taxon>Pseudomonadati</taxon>
        <taxon>Pseudomonadota</taxon>
        <taxon>Gammaproteobacteria</taxon>
        <taxon>Alteromonadales</taxon>
        <taxon>Colwelliaceae</taxon>
        <taxon>Litorilituus</taxon>
    </lineage>
</organism>
<dbReference type="SUPFAM" id="SSF52151">
    <property type="entry name" value="FabD/lysophospholipase-like"/>
    <property type="match status" value="1"/>
</dbReference>
<dbReference type="KEGG" id="lsd:EMK97_00350"/>
<gene>
    <name evidence="1" type="ORF">EMK97_00350</name>
</gene>
<dbReference type="AlphaFoldDB" id="A0A4P6P1D9"/>
<name>A0A4P6P1D9_9GAMM</name>
<keyword evidence="2" id="KW-1185">Reference proteome</keyword>
<evidence type="ECO:0000313" key="2">
    <source>
        <dbReference type="Proteomes" id="UP000290244"/>
    </source>
</evidence>
<evidence type="ECO:0000313" key="1">
    <source>
        <dbReference type="EMBL" id="QBG34298.1"/>
    </source>
</evidence>
<proteinExistence type="predicted"/>
<accession>A0A4P6P1D9</accession>
<dbReference type="InterPro" id="IPR016035">
    <property type="entry name" value="Acyl_Trfase/lysoPLipase"/>
</dbReference>
<dbReference type="RefSeq" id="WP_130598372.1">
    <property type="nucleotide sequence ID" value="NZ_CP034759.1"/>
</dbReference>
<reference evidence="1 2" key="1">
    <citation type="submission" date="2018-12" db="EMBL/GenBank/DDBJ databases">
        <title>Complete genome of Litorilituus sediminis.</title>
        <authorList>
            <person name="Liu A."/>
            <person name="Rong J."/>
        </authorList>
    </citation>
    <scope>NUCLEOTIDE SEQUENCE [LARGE SCALE GENOMIC DNA]</scope>
    <source>
        <strain evidence="1 2">JCM 17549</strain>
    </source>
</reference>
<sequence>MLDIYAGRAALEKIQGQGFKQELFTSFYGASGGPKWFTLFGLDKLIFGEFFKDRTTRLNLLGSSAGAFRAACFAQADPVAAITRMAESYSQTVYSKQAKADEITAKAKEIIDYTMAGHGVDEILANEIIKTHFLVNKVSGLAGCENKLCQSLGLIKSIVLNRFDRKLLASQYQRYVFKSPSSHLAIKDYCGFTTEYVDLSVSNFKQALLASGSIPMVMQGVRDIPQATKGMYRDGGIVDYHFDIDIANRDGLTLYPHFNARPKAGWFDKRLNRDVQSYNYDNVVMLVPSDEFVQSLPFGKIPDRTDFTTMDAKPRIKYWQSVLAQTERLAESFDDFINKQALENIKPF</sequence>
<dbReference type="OrthoDB" id="8586159at2"/>
<dbReference type="EMBL" id="CP034759">
    <property type="protein sequence ID" value="QBG34298.1"/>
    <property type="molecule type" value="Genomic_DNA"/>
</dbReference>
<protein>
    <submittedName>
        <fullName evidence="1">Patatin-like phospholipase family protein</fullName>
    </submittedName>
</protein>